<dbReference type="InterPro" id="IPR036388">
    <property type="entry name" value="WH-like_DNA-bd_sf"/>
</dbReference>
<dbReference type="CDD" id="cd06171">
    <property type="entry name" value="Sigma70_r4"/>
    <property type="match status" value="1"/>
</dbReference>
<dbReference type="InterPro" id="IPR013249">
    <property type="entry name" value="RNA_pol_sigma70_r4_t2"/>
</dbReference>
<keyword evidence="9" id="KW-1185">Reference proteome</keyword>
<evidence type="ECO:0000313" key="9">
    <source>
        <dbReference type="Proteomes" id="UP000638560"/>
    </source>
</evidence>
<dbReference type="Proteomes" id="UP000638560">
    <property type="component" value="Unassembled WGS sequence"/>
</dbReference>
<dbReference type="Pfam" id="PF04542">
    <property type="entry name" value="Sigma70_r2"/>
    <property type="match status" value="1"/>
</dbReference>
<evidence type="ECO:0000313" key="8">
    <source>
        <dbReference type="EMBL" id="MBF9132298.1"/>
    </source>
</evidence>
<gene>
    <name evidence="8" type="ORF">I0C86_25610</name>
</gene>
<dbReference type="EMBL" id="JADPUN010000226">
    <property type="protein sequence ID" value="MBF9132298.1"/>
    <property type="molecule type" value="Genomic_DNA"/>
</dbReference>
<dbReference type="InterPro" id="IPR007627">
    <property type="entry name" value="RNA_pol_sigma70_r2"/>
</dbReference>
<name>A0ABS0H1G9_9ACTN</name>
<dbReference type="Gene3D" id="1.10.10.10">
    <property type="entry name" value="Winged helix-like DNA-binding domain superfamily/Winged helix DNA-binding domain"/>
    <property type="match status" value="1"/>
</dbReference>
<dbReference type="InterPro" id="IPR013325">
    <property type="entry name" value="RNA_pol_sigma_r2"/>
</dbReference>
<dbReference type="InterPro" id="IPR039425">
    <property type="entry name" value="RNA_pol_sigma-70-like"/>
</dbReference>
<dbReference type="RefSeq" id="WP_196203845.1">
    <property type="nucleotide sequence ID" value="NZ_JADPUN010000226.1"/>
</dbReference>
<dbReference type="NCBIfam" id="TIGR02937">
    <property type="entry name" value="sigma70-ECF"/>
    <property type="match status" value="1"/>
</dbReference>
<accession>A0ABS0H1G9</accession>
<evidence type="ECO:0000259" key="6">
    <source>
        <dbReference type="Pfam" id="PF04542"/>
    </source>
</evidence>
<evidence type="ECO:0000259" key="7">
    <source>
        <dbReference type="Pfam" id="PF08281"/>
    </source>
</evidence>
<proteinExistence type="inferred from homology"/>
<dbReference type="InterPro" id="IPR014325">
    <property type="entry name" value="RNA_pol_sigma-E_actinobac"/>
</dbReference>
<comment type="similarity">
    <text evidence="1">Belongs to the sigma-70 factor family. ECF subfamily.</text>
</comment>
<protein>
    <submittedName>
        <fullName evidence="8">SigE family RNA polymerase sigma factor</fullName>
    </submittedName>
</protein>
<feature type="domain" description="RNA polymerase sigma factor 70 region 4 type 2" evidence="7">
    <location>
        <begin position="117"/>
        <end position="168"/>
    </location>
</feature>
<dbReference type="SUPFAM" id="SSF88946">
    <property type="entry name" value="Sigma2 domain of RNA polymerase sigma factors"/>
    <property type="match status" value="1"/>
</dbReference>
<evidence type="ECO:0000256" key="5">
    <source>
        <dbReference type="ARBA" id="ARBA00023163"/>
    </source>
</evidence>
<reference evidence="8 9" key="1">
    <citation type="submission" date="2020-11" db="EMBL/GenBank/DDBJ databases">
        <title>A novel isolate from a Black sea contaminated sediment with potential to produce alkanes: Plantactinospora alkalitolerans sp. nov.</title>
        <authorList>
            <person name="Carro L."/>
            <person name="Veyisoglu A."/>
            <person name="Guven K."/>
            <person name="Schumann P."/>
            <person name="Klenk H.-P."/>
            <person name="Sahin N."/>
        </authorList>
    </citation>
    <scope>NUCLEOTIDE SEQUENCE [LARGE SCALE GENOMIC DNA]</scope>
    <source>
        <strain evidence="8 9">S1510</strain>
    </source>
</reference>
<dbReference type="NCBIfam" id="TIGR02983">
    <property type="entry name" value="SigE-fam_strep"/>
    <property type="match status" value="1"/>
</dbReference>
<evidence type="ECO:0000256" key="3">
    <source>
        <dbReference type="ARBA" id="ARBA00023082"/>
    </source>
</evidence>
<organism evidence="8 9">
    <name type="scientific">Plantactinospora alkalitolerans</name>
    <dbReference type="NCBI Taxonomy" id="2789879"/>
    <lineage>
        <taxon>Bacteria</taxon>
        <taxon>Bacillati</taxon>
        <taxon>Actinomycetota</taxon>
        <taxon>Actinomycetes</taxon>
        <taxon>Micromonosporales</taxon>
        <taxon>Micromonosporaceae</taxon>
        <taxon>Plantactinospora</taxon>
    </lineage>
</organism>
<evidence type="ECO:0000256" key="2">
    <source>
        <dbReference type="ARBA" id="ARBA00023015"/>
    </source>
</evidence>
<dbReference type="PANTHER" id="PTHR43133">
    <property type="entry name" value="RNA POLYMERASE ECF-TYPE SIGMA FACTO"/>
    <property type="match status" value="1"/>
</dbReference>
<dbReference type="PANTHER" id="PTHR43133:SF50">
    <property type="entry name" value="ECF RNA POLYMERASE SIGMA FACTOR SIGM"/>
    <property type="match status" value="1"/>
</dbReference>
<keyword evidence="4" id="KW-0238">DNA-binding</keyword>
<dbReference type="Gene3D" id="1.10.1740.10">
    <property type="match status" value="1"/>
</dbReference>
<evidence type="ECO:0000256" key="4">
    <source>
        <dbReference type="ARBA" id="ARBA00023125"/>
    </source>
</evidence>
<dbReference type="InterPro" id="IPR013324">
    <property type="entry name" value="RNA_pol_sigma_r3/r4-like"/>
</dbReference>
<sequence length="185" mass="20631">MSPASGAVLPAGDDPVEVRFNEFVRTRTAALLRSAFLLTGDRYLAEDLVQDGLARTHRALRRLADDGHFEAYTRTAMYHLHLRRWRRRRVTETLPGEMADLAQPASDHADRVSLKISLHRALAQLTRRQRAVLVLRFFEDRSEAEAAEILSCSVGTIKSQTSKALARMRTIAPELLAPATARGAS</sequence>
<comment type="caution">
    <text evidence="8">The sequence shown here is derived from an EMBL/GenBank/DDBJ whole genome shotgun (WGS) entry which is preliminary data.</text>
</comment>
<evidence type="ECO:0000256" key="1">
    <source>
        <dbReference type="ARBA" id="ARBA00010641"/>
    </source>
</evidence>
<feature type="domain" description="RNA polymerase sigma-70 region 2" evidence="6">
    <location>
        <begin position="30"/>
        <end position="89"/>
    </location>
</feature>
<keyword evidence="2" id="KW-0805">Transcription regulation</keyword>
<keyword evidence="3" id="KW-0731">Sigma factor</keyword>
<dbReference type="Pfam" id="PF08281">
    <property type="entry name" value="Sigma70_r4_2"/>
    <property type="match status" value="1"/>
</dbReference>
<dbReference type="SUPFAM" id="SSF88659">
    <property type="entry name" value="Sigma3 and sigma4 domains of RNA polymerase sigma factors"/>
    <property type="match status" value="1"/>
</dbReference>
<dbReference type="InterPro" id="IPR014284">
    <property type="entry name" value="RNA_pol_sigma-70_dom"/>
</dbReference>
<keyword evidence="5" id="KW-0804">Transcription</keyword>